<dbReference type="Pfam" id="PF00615">
    <property type="entry name" value="RGS"/>
    <property type="match status" value="1"/>
</dbReference>
<proteinExistence type="predicted"/>
<dbReference type="InterPro" id="IPR036305">
    <property type="entry name" value="RGS_sf"/>
</dbReference>
<dbReference type="SUPFAM" id="SSF48097">
    <property type="entry name" value="Regulator of G-protein signaling, RGS"/>
    <property type="match status" value="1"/>
</dbReference>
<dbReference type="InterPro" id="IPR016137">
    <property type="entry name" value="RGS"/>
</dbReference>
<name>A0A1Y1ZBN5_9FUNG</name>
<organism evidence="3 4">
    <name type="scientific">Basidiobolus meristosporus CBS 931.73</name>
    <dbReference type="NCBI Taxonomy" id="1314790"/>
    <lineage>
        <taxon>Eukaryota</taxon>
        <taxon>Fungi</taxon>
        <taxon>Fungi incertae sedis</taxon>
        <taxon>Zoopagomycota</taxon>
        <taxon>Entomophthoromycotina</taxon>
        <taxon>Basidiobolomycetes</taxon>
        <taxon>Basidiobolales</taxon>
        <taxon>Basidiobolaceae</taxon>
        <taxon>Basidiobolus</taxon>
    </lineage>
</organism>
<dbReference type="Gene3D" id="1.10.167.10">
    <property type="entry name" value="Regulator of G-protein Signalling 4, domain 2"/>
    <property type="match status" value="1"/>
</dbReference>
<dbReference type="Proteomes" id="UP000193498">
    <property type="component" value="Unassembled WGS sequence"/>
</dbReference>
<accession>A0A1Y1ZBN5</accession>
<protein>
    <recommendedName>
        <fullName evidence="2">RGS domain-containing protein</fullName>
    </recommendedName>
</protein>
<dbReference type="STRING" id="1314790.A0A1Y1ZBN5"/>
<dbReference type="AlphaFoldDB" id="A0A1Y1ZBN5"/>
<comment type="caution">
    <text evidence="3">The sequence shown here is derived from an EMBL/GenBank/DDBJ whole genome shotgun (WGS) entry which is preliminary data.</text>
</comment>
<keyword evidence="4" id="KW-1185">Reference proteome</keyword>
<dbReference type="PROSITE" id="PS50132">
    <property type="entry name" value="RGS"/>
    <property type="match status" value="1"/>
</dbReference>
<feature type="region of interest" description="Disordered" evidence="1">
    <location>
        <begin position="911"/>
        <end position="934"/>
    </location>
</feature>
<feature type="domain" description="RGS" evidence="2">
    <location>
        <begin position="256"/>
        <end position="375"/>
    </location>
</feature>
<dbReference type="OrthoDB" id="196547at2759"/>
<evidence type="ECO:0000256" key="1">
    <source>
        <dbReference type="SAM" id="MobiDB-lite"/>
    </source>
</evidence>
<dbReference type="CDD" id="cd07440">
    <property type="entry name" value="RGS"/>
    <property type="match status" value="1"/>
</dbReference>
<dbReference type="InParanoid" id="A0A1Y1ZBN5"/>
<gene>
    <name evidence="3" type="ORF">K493DRAFT_387094</name>
</gene>
<dbReference type="PANTHER" id="PTHR10845:SF192">
    <property type="entry name" value="DOUBLE HIT, ISOFORM B"/>
    <property type="match status" value="1"/>
</dbReference>
<evidence type="ECO:0000313" key="3">
    <source>
        <dbReference type="EMBL" id="ORY07723.1"/>
    </source>
</evidence>
<reference evidence="3 4" key="1">
    <citation type="submission" date="2016-07" db="EMBL/GenBank/DDBJ databases">
        <title>Pervasive Adenine N6-methylation of Active Genes in Fungi.</title>
        <authorList>
            <consortium name="DOE Joint Genome Institute"/>
            <person name="Mondo S.J."/>
            <person name="Dannebaum R.O."/>
            <person name="Kuo R.C."/>
            <person name="Labutti K."/>
            <person name="Haridas S."/>
            <person name="Kuo A."/>
            <person name="Salamov A."/>
            <person name="Ahrendt S.R."/>
            <person name="Lipzen A."/>
            <person name="Sullivan W."/>
            <person name="Andreopoulos W.B."/>
            <person name="Clum A."/>
            <person name="Lindquist E."/>
            <person name="Daum C."/>
            <person name="Ramamoorthy G.K."/>
            <person name="Gryganskyi A."/>
            <person name="Culley D."/>
            <person name="Magnuson J.K."/>
            <person name="James T.Y."/>
            <person name="O'Malley M.A."/>
            <person name="Stajich J.E."/>
            <person name="Spatafora J.W."/>
            <person name="Visel A."/>
            <person name="Grigoriev I.V."/>
        </authorList>
    </citation>
    <scope>NUCLEOTIDE SEQUENCE [LARGE SCALE GENOMIC DNA]</scope>
    <source>
        <strain evidence="3 4">CBS 931.73</strain>
    </source>
</reference>
<sequence length="934" mass="107848">MQQFSAASPNLRCHRYSYFPSVEHDIPRLKQFTRQPRRSEIQAARNQRTFEHIESYIKVIVFVTSQRYFPVTIARSSTVEELARLIEAEYAFNYSNSPQLTNSLDYVKESNQSLKQLLEKDLMEDLTESELLGFDPSLEEDNENNTKPLVCGAIFFGRVELDFTDRVGDILSLNDFVRVVNIYEDHSSLGELDDGNFAGEVRRWSCPFGSTQSPGNHLDEQSAFPSLPRHHSTKKTDMCKANGVLVPSRMRSTDPKMHNIFQNKMGLNYLREFCLKMNALENFLFWVEVEVYRCTKSSLVSVIADYLYKVYIAQDGPLRINIPEEIRKAIPQPTSFPQHVPNINIFDEAQEHVFDMLAQCVVPQFEVSELYARLLQERASEPTKFEEAYIGECVTRWLQFDINTVANVMEVIHRYHGAKIDMKDVPEERESILHQIMNQMFPPLDPHPYFTSKYASLDHTSKKLLLKKKLAKILGRRSFEKEVIQRMIDESVFSPGSLPPTFTENPQNINTIVNSDKEMLKKKKIEKLEKLEGFFGKKLSTTELAHQNLLGSSENLEVSNCFEPEKTISLCPMVTYNDLSPEERRLLTKRTRKLNLLFGEPMDEQLVSKSLTNPTIAHKLTEKQADSSISYYESPIEEIKDHSVERSNISRNSKEIKRKKLVKLYQLLGVYPSSNEIENGSIGTDSRREALIQRNARPMPPEIRKLQLKKANKLEKVFGHHPPKEYLTVNKDMELSYQCRSSILSHILDSESSVEDMMLYLEVLSDMNDESTDGSDSYSMYNFNEREPFEGTSDTLEVDKATRQRKLTKLRRFFGNDLGLDSLITQNIFLRHHFAVENVYDASENSELFGQYLNACNFDPADMSEEIVRDAMKKDLEQLRREVQELHRISPHNCSQHSFIKRLARKTSISRSTTFRSLRSMPSSDSRNSLTQSA</sequence>
<dbReference type="SMART" id="SM00315">
    <property type="entry name" value="RGS"/>
    <property type="match status" value="1"/>
</dbReference>
<dbReference type="InterPro" id="IPR044926">
    <property type="entry name" value="RGS_subdomain_2"/>
</dbReference>
<evidence type="ECO:0000259" key="2">
    <source>
        <dbReference type="PROSITE" id="PS50132"/>
    </source>
</evidence>
<dbReference type="PANTHER" id="PTHR10845">
    <property type="entry name" value="REGULATOR OF G PROTEIN SIGNALING"/>
    <property type="match status" value="1"/>
</dbReference>
<evidence type="ECO:0000313" key="4">
    <source>
        <dbReference type="Proteomes" id="UP000193498"/>
    </source>
</evidence>
<dbReference type="EMBL" id="MCFE01000006">
    <property type="protein sequence ID" value="ORY07723.1"/>
    <property type="molecule type" value="Genomic_DNA"/>
</dbReference>